<feature type="region of interest" description="Disordered" evidence="1">
    <location>
        <begin position="45"/>
        <end position="64"/>
    </location>
</feature>
<accession>A0A3A6QFC5</accession>
<proteinExistence type="predicted"/>
<evidence type="ECO:0000313" key="3">
    <source>
        <dbReference type="Proteomes" id="UP000273252"/>
    </source>
</evidence>
<reference evidence="2 3" key="1">
    <citation type="submission" date="2018-08" db="EMBL/GenBank/DDBJ databases">
        <title>Vibrio isolated from the Eastern China Marginal Seas.</title>
        <authorList>
            <person name="Li Y."/>
        </authorList>
    </citation>
    <scope>NUCLEOTIDE SEQUENCE [LARGE SCALE GENOMIC DNA]</scope>
    <source>
        <strain evidence="2 3">BEI233</strain>
    </source>
</reference>
<gene>
    <name evidence="2" type="ORF">DZ860_16410</name>
</gene>
<keyword evidence="3" id="KW-1185">Reference proteome</keyword>
<protein>
    <submittedName>
        <fullName evidence="2">Uncharacterized protein</fullName>
    </submittedName>
</protein>
<dbReference type="Proteomes" id="UP000273252">
    <property type="component" value="Unassembled WGS sequence"/>
</dbReference>
<evidence type="ECO:0000256" key="1">
    <source>
        <dbReference type="SAM" id="MobiDB-lite"/>
    </source>
</evidence>
<dbReference type="AlphaFoldDB" id="A0A3A6QFC5"/>
<dbReference type="EMBL" id="QVMU01000018">
    <property type="protein sequence ID" value="RJX68827.1"/>
    <property type="molecule type" value="Genomic_DNA"/>
</dbReference>
<comment type="caution">
    <text evidence="2">The sequence shown here is derived from an EMBL/GenBank/DDBJ whole genome shotgun (WGS) entry which is preliminary data.</text>
</comment>
<sequence>MLHNGFKTRLVSKDAGKEYLKESRWNFSRSETYWIGMVDLSNGVDSEMDPVQGEPSDRMLKTES</sequence>
<name>A0A3A6QFC5_9VIBR</name>
<organism evidence="2 3">
    <name type="scientific">Vibrio sinensis</name>
    <dbReference type="NCBI Taxonomy" id="2302434"/>
    <lineage>
        <taxon>Bacteria</taxon>
        <taxon>Pseudomonadati</taxon>
        <taxon>Pseudomonadota</taxon>
        <taxon>Gammaproteobacteria</taxon>
        <taxon>Vibrionales</taxon>
        <taxon>Vibrionaceae</taxon>
        <taxon>Vibrio</taxon>
    </lineage>
</organism>
<feature type="compositionally biased region" description="Basic and acidic residues" evidence="1">
    <location>
        <begin position="55"/>
        <end position="64"/>
    </location>
</feature>
<evidence type="ECO:0000313" key="2">
    <source>
        <dbReference type="EMBL" id="RJX68827.1"/>
    </source>
</evidence>